<evidence type="ECO:0000259" key="3">
    <source>
        <dbReference type="PROSITE" id="PS50930"/>
    </source>
</evidence>
<dbReference type="InterPro" id="IPR007492">
    <property type="entry name" value="LytTR_DNA-bd_dom"/>
</dbReference>
<organism evidence="4 5">
    <name type="scientific">Pseudarcicella hirudinis</name>
    <dbReference type="NCBI Taxonomy" id="1079859"/>
    <lineage>
        <taxon>Bacteria</taxon>
        <taxon>Pseudomonadati</taxon>
        <taxon>Bacteroidota</taxon>
        <taxon>Cytophagia</taxon>
        <taxon>Cytophagales</taxon>
        <taxon>Flectobacillaceae</taxon>
        <taxon>Pseudarcicella</taxon>
    </lineage>
</organism>
<dbReference type="PANTHER" id="PTHR37299">
    <property type="entry name" value="TRANSCRIPTIONAL REGULATOR-RELATED"/>
    <property type="match status" value="1"/>
</dbReference>
<dbReference type="AlphaFoldDB" id="A0A1I5M3J4"/>
<proteinExistence type="predicted"/>
<dbReference type="SUPFAM" id="SSF52172">
    <property type="entry name" value="CheY-like"/>
    <property type="match status" value="1"/>
</dbReference>
<dbReference type="STRING" id="1079859.SAMN04515674_101109"/>
<dbReference type="Gene3D" id="2.40.50.1020">
    <property type="entry name" value="LytTr DNA-binding domain"/>
    <property type="match status" value="1"/>
</dbReference>
<accession>A0A1I5M3J4</accession>
<sequence>MINNTIRYIAVDDNALDLLAVTEYAKQFNFLHCLGNFSNPGDGFTALQDLKPDLVFLDIEMPGMSGMDVLRALKKDAPMAVFITSHPEYALEGFELSALDYILKPLTQERFGQTIVRVQEFHDTRQRAEAYQVHFEQESLSVKEGYNHIRILQNDIVYLEAMQDYTKIVTSAKNYMTLTPLSGFMERLPASRFVRIHRSYAVSLSKVREIRNGEIIGDNFTLPVGKTYRPAVSQLKF</sequence>
<dbReference type="PROSITE" id="PS50110">
    <property type="entry name" value="RESPONSE_REGULATORY"/>
    <property type="match status" value="1"/>
</dbReference>
<dbReference type="Proteomes" id="UP000199306">
    <property type="component" value="Unassembled WGS sequence"/>
</dbReference>
<keyword evidence="5" id="KW-1185">Reference proteome</keyword>
<reference evidence="4 5" key="1">
    <citation type="submission" date="2016-10" db="EMBL/GenBank/DDBJ databases">
        <authorList>
            <person name="de Groot N.N."/>
        </authorList>
    </citation>
    <scope>NUCLEOTIDE SEQUENCE [LARGE SCALE GENOMIC DNA]</scope>
    <source>
        <strain evidence="5">E92,LMG 26720,CCM 7988</strain>
    </source>
</reference>
<dbReference type="Gene3D" id="3.40.50.2300">
    <property type="match status" value="1"/>
</dbReference>
<evidence type="ECO:0000313" key="5">
    <source>
        <dbReference type="Proteomes" id="UP000199306"/>
    </source>
</evidence>
<dbReference type="Pfam" id="PF04397">
    <property type="entry name" value="LytTR"/>
    <property type="match status" value="1"/>
</dbReference>
<dbReference type="GO" id="GO:0000156">
    <property type="term" value="F:phosphorelay response regulator activity"/>
    <property type="evidence" value="ECO:0007669"/>
    <property type="project" value="InterPro"/>
</dbReference>
<dbReference type="RefSeq" id="WP_092010525.1">
    <property type="nucleotide sequence ID" value="NZ_FOXH01000001.1"/>
</dbReference>
<dbReference type="InterPro" id="IPR011006">
    <property type="entry name" value="CheY-like_superfamily"/>
</dbReference>
<keyword evidence="1" id="KW-0597">Phosphoprotein</keyword>
<dbReference type="GO" id="GO:0003677">
    <property type="term" value="F:DNA binding"/>
    <property type="evidence" value="ECO:0007669"/>
    <property type="project" value="UniProtKB-KW"/>
</dbReference>
<dbReference type="InterPro" id="IPR046947">
    <property type="entry name" value="LytR-like"/>
</dbReference>
<feature type="domain" description="HTH LytTR-type" evidence="3">
    <location>
        <begin position="140"/>
        <end position="237"/>
    </location>
</feature>
<dbReference type="Pfam" id="PF00072">
    <property type="entry name" value="Response_reg"/>
    <property type="match status" value="1"/>
</dbReference>
<evidence type="ECO:0000256" key="1">
    <source>
        <dbReference type="PROSITE-ProRule" id="PRU00169"/>
    </source>
</evidence>
<dbReference type="SMART" id="SM00448">
    <property type="entry name" value="REC"/>
    <property type="match status" value="1"/>
</dbReference>
<feature type="modified residue" description="4-aspartylphosphate" evidence="1">
    <location>
        <position position="58"/>
    </location>
</feature>
<dbReference type="PROSITE" id="PS50930">
    <property type="entry name" value="HTH_LYTTR"/>
    <property type="match status" value="1"/>
</dbReference>
<protein>
    <submittedName>
        <fullName evidence="4">DNA-binding response regulator, LytR/AlgR family</fullName>
    </submittedName>
</protein>
<dbReference type="EMBL" id="FOXH01000001">
    <property type="protein sequence ID" value="SFP04075.1"/>
    <property type="molecule type" value="Genomic_DNA"/>
</dbReference>
<dbReference type="InterPro" id="IPR001789">
    <property type="entry name" value="Sig_transdc_resp-reg_receiver"/>
</dbReference>
<dbReference type="SMART" id="SM00850">
    <property type="entry name" value="LytTR"/>
    <property type="match status" value="1"/>
</dbReference>
<keyword evidence="4" id="KW-0238">DNA-binding</keyword>
<feature type="domain" description="Response regulatory" evidence="2">
    <location>
        <begin position="7"/>
        <end position="119"/>
    </location>
</feature>
<dbReference type="PANTHER" id="PTHR37299:SF1">
    <property type="entry name" value="STAGE 0 SPORULATION PROTEIN A HOMOLOG"/>
    <property type="match status" value="1"/>
</dbReference>
<gene>
    <name evidence="4" type="ORF">SAMN04515674_101109</name>
</gene>
<name>A0A1I5M3J4_9BACT</name>
<dbReference type="OrthoDB" id="2168082at2"/>
<evidence type="ECO:0000259" key="2">
    <source>
        <dbReference type="PROSITE" id="PS50110"/>
    </source>
</evidence>
<evidence type="ECO:0000313" key="4">
    <source>
        <dbReference type="EMBL" id="SFP04075.1"/>
    </source>
</evidence>